<comment type="caution">
    <text evidence="2">The sequence shown here is derived from an EMBL/GenBank/DDBJ whole genome shotgun (WGS) entry which is preliminary data.</text>
</comment>
<feature type="compositionally biased region" description="Polar residues" evidence="1">
    <location>
        <begin position="1089"/>
        <end position="1106"/>
    </location>
</feature>
<organism evidence="2 3">
    <name type="scientific">Dryococelus australis</name>
    <dbReference type="NCBI Taxonomy" id="614101"/>
    <lineage>
        <taxon>Eukaryota</taxon>
        <taxon>Metazoa</taxon>
        <taxon>Ecdysozoa</taxon>
        <taxon>Arthropoda</taxon>
        <taxon>Hexapoda</taxon>
        <taxon>Insecta</taxon>
        <taxon>Pterygota</taxon>
        <taxon>Neoptera</taxon>
        <taxon>Polyneoptera</taxon>
        <taxon>Phasmatodea</taxon>
        <taxon>Verophasmatodea</taxon>
        <taxon>Anareolatae</taxon>
        <taxon>Phasmatidae</taxon>
        <taxon>Eurycanthinae</taxon>
        <taxon>Dryococelus</taxon>
    </lineage>
</organism>
<keyword evidence="3" id="KW-1185">Reference proteome</keyword>
<name>A0ABQ9G4U3_9NEOP</name>
<feature type="region of interest" description="Disordered" evidence="1">
    <location>
        <begin position="1086"/>
        <end position="1108"/>
    </location>
</feature>
<evidence type="ECO:0000313" key="3">
    <source>
        <dbReference type="Proteomes" id="UP001159363"/>
    </source>
</evidence>
<accession>A0ABQ9G4U3</accession>
<dbReference type="Proteomes" id="UP001159363">
    <property type="component" value="Chromosome 14"/>
</dbReference>
<feature type="region of interest" description="Disordered" evidence="1">
    <location>
        <begin position="557"/>
        <end position="601"/>
    </location>
</feature>
<proteinExistence type="predicted"/>
<sequence length="1447" mass="162507">MEWRGKPEHPGETHTVHLDVCRVSRTRTSGKWKAFRHGKRWPPGFASGVYRVTSHGWVGTYSAREPRRAVVSGMLVDCDLGGRSSRTATGFPQLYDSESTVSCRIATKYSRDRARCRTIICMEKWGRAELDSSWLHNVIEGTELGKYELFAGNKSWCRGFEHYIETVVDRHMFVTADVLEFASCATGLSAAETFDRYVRPHHGCRGKLNMGVSVPQQSGADFEMPPPSPTPSLAVGRRLKTQERKEAIPNLRKEITFSESSGSKTGYLQFAVRGKRRLDEKLRWIPLDGAALECKGGENGRTPRKPASKRHRLTRFPHTKIRSEPAGYRARITMAGGECVSHCATTAPKHKLYAKFNKIVELRDSAVGYVPVGRGTRIPRKDLSTGCISQHFSYGPLSSLDDFRAMHLMCLLANQRRALQERRNSDWPTKFVTGKWTAMKAILIHVMMKMDPDWLRIGSCTRNLNVRKLAMQLCTPLSLVAASSSIARNSVTHSFIITNSKLPARMPAAISIVCRALTAGRFNAPRDALRERESVARVCYSEPVIARPSAVAIPKTAEHFRGSSRRLPSTSESRAEDCRTLPRVEPKKQSNKPPLRHINGDPSLNAHLKLRPICRNHSIGCSLSERSQGSCNNKLPGAVLSASQHGLVPNSRLRETGVLPADRHKLRINRMEPKWMLYLIIPHLLSCTNPSCQRDVEKLLSCTNPSCQRDVEKLLSYTNPSCQRDVEKLLSCTNPSCQRDVEKLLSYTNPSCQRDVEKLLSCTNPSCQRDVEKLLSCTNPSCQIDMEKSTKQVSRKKHSRNTGQQCLATYSTNNKYRSHAKSTIVDSVTEQGECSEEEDEEEEEKRGGFQQLLRAAGLRRDEGEVGLRRPPIPQPPSQPPLYPGKLQFAFQIPSNIASSSLLICLCFIFSYSFAPASVQSSSRHSVTTRLLSIDVGFTGKIGRKLRETSRKEQGTKIRGAESAVVLLIRVQMKSGGWRLCQCNRRILPPEADFTPRETDNGNVPGIHVNIMHRGQPRVINSVSLLSQLSADRQAALTRAASQAFRGRLFRELSRTRHQTSVTSQKHIRKSFVILNKNKKNLVIHRSQSDTRPVTTASRNQSGNEKTTPFRPRITMRKWGRGGVVVIPLAFRQDELASIPGGVAADSRTWKSYHTKPLVGRFFGDIPFPPPLHSGAAPHSLRFIPNGSQDINVKSSPNIFTHSRCSNIVLTAIPAFAWSDFGKKLEIAGRRLTRLLRNTSSQFLPLLHIAECRHEFRKYIGAMESADMCQTPVLFVAVLELTIVLLVHTTADPSLYFTAFMIGRSVTALRCSALLCCCEVVLNTSRTKTAHPCEFCSEQQRNSQMSFARATLEHSLQCVRGVREQLVYLRLYVAPPRHYARGGRGRGGGWHWNEKPSPELFTCKWACVATRLIKHFVKTRRLGRRRARPRPLSFWFLFKGFRGQDVFP</sequence>
<protein>
    <submittedName>
        <fullName evidence="2">Uncharacterized protein</fullName>
    </submittedName>
</protein>
<gene>
    <name evidence="2" type="ORF">PR048_031288</name>
</gene>
<feature type="region of interest" description="Disordered" evidence="1">
    <location>
        <begin position="825"/>
        <end position="848"/>
    </location>
</feature>
<evidence type="ECO:0000313" key="2">
    <source>
        <dbReference type="EMBL" id="KAJ8867486.1"/>
    </source>
</evidence>
<reference evidence="2 3" key="1">
    <citation type="submission" date="2023-02" db="EMBL/GenBank/DDBJ databases">
        <title>LHISI_Scaffold_Assembly.</title>
        <authorList>
            <person name="Stuart O.P."/>
            <person name="Cleave R."/>
            <person name="Magrath M.J.L."/>
            <person name="Mikheyev A.S."/>
        </authorList>
    </citation>
    <scope>NUCLEOTIDE SEQUENCE [LARGE SCALE GENOMIC DNA]</scope>
    <source>
        <strain evidence="2">Daus_M_001</strain>
        <tissue evidence="2">Leg muscle</tissue>
    </source>
</reference>
<evidence type="ECO:0000256" key="1">
    <source>
        <dbReference type="SAM" id="MobiDB-lite"/>
    </source>
</evidence>
<dbReference type="EMBL" id="JARBHB010000015">
    <property type="protein sequence ID" value="KAJ8867486.1"/>
    <property type="molecule type" value="Genomic_DNA"/>
</dbReference>
<feature type="compositionally biased region" description="Basic and acidic residues" evidence="1">
    <location>
        <begin position="573"/>
        <end position="588"/>
    </location>
</feature>
<feature type="compositionally biased region" description="Acidic residues" evidence="1">
    <location>
        <begin position="833"/>
        <end position="843"/>
    </location>
</feature>